<accession>A0A1X9LRP4</accession>
<sequence length="216" mass="22615">MGGLVLVSCLAVTGCTANTPDGTAPEETVGCPPSPTGETDVVTPEELCVRDGRRWQESNYTFIVNTPEWTSSPECDAARKDAWWGAWSHVQENIETIDLGVAAEPERLEASIGIAIIDDRAGGVADDPLAALDAEVAACSASDPTWTAVSHEGWNGVSGPSQQDGDTVRSTWWTDAGDRWVVVQTYVANGVTAAETQDAEDAVLAVLDAQAAALGA</sequence>
<gene>
    <name evidence="2" type="ORF">B5808_11785</name>
</gene>
<reference evidence="2 3" key="1">
    <citation type="submission" date="2017-04" db="EMBL/GenBank/DDBJ databases">
        <authorList>
            <person name="Afonso C.L."/>
            <person name="Miller P.J."/>
            <person name="Scott M.A."/>
            <person name="Spackman E."/>
            <person name="Goraichik I."/>
            <person name="Dimitrov K.M."/>
            <person name="Suarez D.L."/>
            <person name="Swayne D.E."/>
        </authorList>
    </citation>
    <scope>NUCLEOTIDE SEQUENCE [LARGE SCALE GENOMIC DNA]</scope>
    <source>
        <strain evidence="3">XA(T)</strain>
    </source>
</reference>
<feature type="region of interest" description="Disordered" evidence="1">
    <location>
        <begin position="18"/>
        <end position="40"/>
    </location>
</feature>
<organism evidence="2 3">
    <name type="scientific">Cnuibacter physcomitrellae</name>
    <dbReference type="NCBI Taxonomy" id="1619308"/>
    <lineage>
        <taxon>Bacteria</taxon>
        <taxon>Bacillati</taxon>
        <taxon>Actinomycetota</taxon>
        <taxon>Actinomycetes</taxon>
        <taxon>Micrococcales</taxon>
        <taxon>Microbacteriaceae</taxon>
        <taxon>Cnuibacter</taxon>
    </lineage>
</organism>
<evidence type="ECO:0000256" key="1">
    <source>
        <dbReference type="SAM" id="MobiDB-lite"/>
    </source>
</evidence>
<evidence type="ECO:0000313" key="3">
    <source>
        <dbReference type="Proteomes" id="UP000192775"/>
    </source>
</evidence>
<protein>
    <submittedName>
        <fullName evidence="2">Uncharacterized protein</fullName>
    </submittedName>
</protein>
<keyword evidence="3" id="KW-1185">Reference proteome</keyword>
<dbReference type="KEGG" id="cphy:B5808_11785"/>
<dbReference type="AlphaFoldDB" id="A0A1X9LRP4"/>
<proteinExistence type="predicted"/>
<dbReference type="EMBL" id="CP020715">
    <property type="protein sequence ID" value="ARJ05829.1"/>
    <property type="molecule type" value="Genomic_DNA"/>
</dbReference>
<name>A0A1X9LRP4_9MICO</name>
<evidence type="ECO:0000313" key="2">
    <source>
        <dbReference type="EMBL" id="ARJ05829.1"/>
    </source>
</evidence>
<dbReference type="Proteomes" id="UP000192775">
    <property type="component" value="Chromosome"/>
</dbReference>